<dbReference type="InterPro" id="IPR001245">
    <property type="entry name" value="Ser-Thr/Tyr_kinase_cat_dom"/>
</dbReference>
<dbReference type="Pfam" id="PF07714">
    <property type="entry name" value="PK_Tyr_Ser-Thr"/>
    <property type="match status" value="1"/>
</dbReference>
<dbReference type="EMBL" id="AP021314">
    <property type="protein sequence ID" value="BBN69496.1"/>
    <property type="molecule type" value="Genomic_DNA"/>
</dbReference>
<dbReference type="InterPro" id="IPR011009">
    <property type="entry name" value="Kinase-like_dom_sf"/>
</dbReference>
<dbReference type="GO" id="GO:0004674">
    <property type="term" value="F:protein serine/threonine kinase activity"/>
    <property type="evidence" value="ECO:0007669"/>
    <property type="project" value="UniProtKB-KW"/>
</dbReference>
<evidence type="ECO:0000256" key="4">
    <source>
        <dbReference type="ARBA" id="ARBA00022777"/>
    </source>
</evidence>
<evidence type="ECO:0000313" key="8">
    <source>
        <dbReference type="EMBL" id="BBN69496.1"/>
    </source>
</evidence>
<evidence type="ECO:0000256" key="5">
    <source>
        <dbReference type="ARBA" id="ARBA00022840"/>
    </source>
</evidence>
<dbReference type="GO" id="GO:0005524">
    <property type="term" value="F:ATP binding"/>
    <property type="evidence" value="ECO:0007669"/>
    <property type="project" value="UniProtKB-KW"/>
</dbReference>
<evidence type="ECO:0000259" key="7">
    <source>
        <dbReference type="PROSITE" id="PS50011"/>
    </source>
</evidence>
<keyword evidence="4" id="KW-0418">Kinase</keyword>
<proteinExistence type="predicted"/>
<sequence length="300" mass="33309">MDEGNRTKLIVSLTAIGFISILGAVHINATNNFSISNKLGEGGFGPVYKGMQEGKEIAVKRLSSSSGQGIEEFKNETLLISSSNIKILLGSWAAVSKKMRNPARRPELDWGRRFNIIQDLKVSNILLDENMNPKISDFGLARIRSRDTESNKYSEGCGNTCYMSPEYAMGGIFSEKSDVYSFGVLILEIISGRKNTSFYYCEQHLGFLGYGLELVDETLTDSYSSSEVMRCMHIGLLCIQDNAADRPTMPDVVFMLSSETDRRQPKEPIFTFQNPVSGPQPQSEIIFSANEATMSMIQGR</sequence>
<evidence type="ECO:0000256" key="1">
    <source>
        <dbReference type="ARBA" id="ARBA00022527"/>
    </source>
</evidence>
<keyword evidence="5" id="KW-0067">ATP-binding</keyword>
<organism evidence="8">
    <name type="scientific">Prunus dulcis</name>
    <name type="common">Almond</name>
    <name type="synonym">Amygdalus dulcis</name>
    <dbReference type="NCBI Taxonomy" id="3755"/>
    <lineage>
        <taxon>Eukaryota</taxon>
        <taxon>Viridiplantae</taxon>
        <taxon>Streptophyta</taxon>
        <taxon>Embryophyta</taxon>
        <taxon>Tracheophyta</taxon>
        <taxon>Spermatophyta</taxon>
        <taxon>Magnoliopsida</taxon>
        <taxon>eudicotyledons</taxon>
        <taxon>Gunneridae</taxon>
        <taxon>Pentapetalae</taxon>
        <taxon>rosids</taxon>
        <taxon>fabids</taxon>
        <taxon>Rosales</taxon>
        <taxon>Rosaceae</taxon>
        <taxon>Amygdaloideae</taxon>
        <taxon>Amygdaleae</taxon>
        <taxon>Prunus</taxon>
    </lineage>
</organism>
<dbReference type="SMART" id="SM00220">
    <property type="entry name" value="S_TKc"/>
    <property type="match status" value="1"/>
</dbReference>
<keyword evidence="6" id="KW-0812">Transmembrane</keyword>
<keyword evidence="6" id="KW-1133">Transmembrane helix</keyword>
<evidence type="ECO:0000256" key="3">
    <source>
        <dbReference type="ARBA" id="ARBA00022741"/>
    </source>
</evidence>
<keyword evidence="3" id="KW-0547">Nucleotide-binding</keyword>
<evidence type="ECO:0000256" key="2">
    <source>
        <dbReference type="ARBA" id="ARBA00022679"/>
    </source>
</evidence>
<reference evidence="8" key="1">
    <citation type="journal article" date="2019" name="Science">
        <title>Mutation of a bHLH transcription factor allowed almond domestication.</title>
        <authorList>
            <person name="Sanchez-Perez R."/>
            <person name="Pavan S."/>
            <person name="Mazzeo R."/>
            <person name="Moldovan C."/>
            <person name="Aiese Cigliano R."/>
            <person name="Del Cueto J."/>
            <person name="Ricciardi F."/>
            <person name="Lotti C."/>
            <person name="Ricciardi L."/>
            <person name="Dicenta F."/>
            <person name="Lopez-Marques R.L."/>
            <person name="Lindberg Moller B."/>
        </authorList>
    </citation>
    <scope>NUCLEOTIDE SEQUENCE</scope>
</reference>
<dbReference type="PANTHER" id="PTHR27002:SF422">
    <property type="entry name" value="RECEPTOR-LIKE SERINE_THREONINE-PROTEIN KINASE"/>
    <property type="match status" value="1"/>
</dbReference>
<dbReference type="AlphaFoldDB" id="A0A5H2Y5I9"/>
<feature type="transmembrane region" description="Helical" evidence="6">
    <location>
        <begin position="9"/>
        <end position="29"/>
    </location>
</feature>
<dbReference type="GO" id="GO:0005886">
    <property type="term" value="C:plasma membrane"/>
    <property type="evidence" value="ECO:0007669"/>
    <property type="project" value="TreeGrafter"/>
</dbReference>
<dbReference type="PANTHER" id="PTHR27002">
    <property type="entry name" value="RECEPTOR-LIKE SERINE/THREONINE-PROTEIN KINASE SD1-8"/>
    <property type="match status" value="1"/>
</dbReference>
<dbReference type="Gene3D" id="3.30.200.20">
    <property type="entry name" value="Phosphorylase Kinase, domain 1"/>
    <property type="match status" value="1"/>
</dbReference>
<protein>
    <submittedName>
        <fullName evidence="8">S-domain-1 29</fullName>
    </submittedName>
</protein>
<keyword evidence="1" id="KW-0723">Serine/threonine-protein kinase</keyword>
<accession>A0A5H2Y5I9</accession>
<dbReference type="Gene3D" id="1.10.510.10">
    <property type="entry name" value="Transferase(Phosphotransferase) domain 1"/>
    <property type="match status" value="1"/>
</dbReference>
<dbReference type="SUPFAM" id="SSF56112">
    <property type="entry name" value="Protein kinase-like (PK-like)"/>
    <property type="match status" value="1"/>
</dbReference>
<evidence type="ECO:0000256" key="6">
    <source>
        <dbReference type="SAM" id="Phobius"/>
    </source>
</evidence>
<feature type="domain" description="Protein kinase" evidence="7">
    <location>
        <begin position="1"/>
        <end position="270"/>
    </location>
</feature>
<dbReference type="PROSITE" id="PS50011">
    <property type="entry name" value="PROTEIN_KINASE_DOM"/>
    <property type="match status" value="1"/>
</dbReference>
<dbReference type="InterPro" id="IPR000719">
    <property type="entry name" value="Prot_kinase_dom"/>
</dbReference>
<keyword evidence="6" id="KW-0472">Membrane</keyword>
<gene>
    <name evidence="8" type="ORF">Prudu_977S000200</name>
</gene>
<keyword evidence="2" id="KW-0808">Transferase</keyword>
<name>A0A5H2Y5I9_PRUDU</name>